<evidence type="ECO:0000313" key="13">
    <source>
        <dbReference type="Proteomes" id="UP001168883"/>
    </source>
</evidence>
<organism evidence="12 13">
    <name type="scientific">Paenibacillus ehimensis</name>
    <dbReference type="NCBI Taxonomy" id="79264"/>
    <lineage>
        <taxon>Bacteria</taxon>
        <taxon>Bacillati</taxon>
        <taxon>Bacillota</taxon>
        <taxon>Bacilli</taxon>
        <taxon>Bacillales</taxon>
        <taxon>Paenibacillaceae</taxon>
        <taxon>Paenibacillus</taxon>
    </lineage>
</organism>
<evidence type="ECO:0000313" key="12">
    <source>
        <dbReference type="EMBL" id="MDO3676227.1"/>
    </source>
</evidence>
<feature type="domain" description="PAS" evidence="9">
    <location>
        <begin position="381"/>
        <end position="427"/>
    </location>
</feature>
<feature type="domain" description="Major facilitator superfamily (MFS) profile" evidence="11">
    <location>
        <begin position="6"/>
        <end position="381"/>
    </location>
</feature>
<feature type="transmembrane region" description="Helical" evidence="8">
    <location>
        <begin position="161"/>
        <end position="178"/>
    </location>
</feature>
<dbReference type="SUPFAM" id="SSF55785">
    <property type="entry name" value="PYP-like sensor domain (PAS domain)"/>
    <property type="match status" value="1"/>
</dbReference>
<dbReference type="InterPro" id="IPR020846">
    <property type="entry name" value="MFS_dom"/>
</dbReference>
<feature type="transmembrane region" description="Helical" evidence="8">
    <location>
        <begin position="203"/>
        <end position="224"/>
    </location>
</feature>
<keyword evidence="7 8" id="KW-0472">Membrane</keyword>
<evidence type="ECO:0000256" key="6">
    <source>
        <dbReference type="ARBA" id="ARBA00023063"/>
    </source>
</evidence>
<dbReference type="SUPFAM" id="SSF103473">
    <property type="entry name" value="MFS general substrate transporter"/>
    <property type="match status" value="1"/>
</dbReference>
<comment type="caution">
    <text evidence="12">The sequence shown here is derived from an EMBL/GenBank/DDBJ whole genome shotgun (WGS) entry which is preliminary data.</text>
</comment>
<comment type="similarity">
    <text evidence="2">Belongs to the major facilitator superfamily. Nitrate/nitrite porter (TC 2.A.1.8) family.</text>
</comment>
<protein>
    <submittedName>
        <fullName evidence="12">MFS transporter</fullName>
    </submittedName>
</protein>
<dbReference type="InterPro" id="IPR044772">
    <property type="entry name" value="NO3_transporter"/>
</dbReference>
<feature type="transmembrane region" description="Helical" evidence="8">
    <location>
        <begin position="97"/>
        <end position="118"/>
    </location>
</feature>
<dbReference type="Gene3D" id="3.30.450.20">
    <property type="entry name" value="PAS domain"/>
    <property type="match status" value="1"/>
</dbReference>
<dbReference type="PROSITE" id="PS50112">
    <property type="entry name" value="PAS"/>
    <property type="match status" value="1"/>
</dbReference>
<reference evidence="12" key="1">
    <citation type="submission" date="2023-07" db="EMBL/GenBank/DDBJ databases">
        <authorList>
            <person name="Aktuganov G."/>
            <person name="Boyko T."/>
            <person name="Delegan Y."/>
            <person name="Galimzianova N."/>
            <person name="Gilvanova E."/>
            <person name="Korobov V."/>
            <person name="Kuzmina L."/>
            <person name="Melentiev A."/>
            <person name="Milman P."/>
            <person name="Ryabova A."/>
            <person name="Stupak E."/>
            <person name="Yasakov T."/>
            <person name="Zharikova N."/>
            <person name="Zhurenko E."/>
        </authorList>
    </citation>
    <scope>NUCLEOTIDE SEQUENCE</scope>
    <source>
        <strain evidence="12">IB-739</strain>
    </source>
</reference>
<dbReference type="NCBIfam" id="TIGR00229">
    <property type="entry name" value="sensory_box"/>
    <property type="match status" value="1"/>
</dbReference>
<dbReference type="InterPro" id="IPR000700">
    <property type="entry name" value="PAS-assoc_C"/>
</dbReference>
<keyword evidence="4 8" id="KW-0812">Transmembrane</keyword>
<name>A0ABT8V473_9BACL</name>
<evidence type="ECO:0000256" key="8">
    <source>
        <dbReference type="SAM" id="Phobius"/>
    </source>
</evidence>
<evidence type="ECO:0000256" key="1">
    <source>
        <dbReference type="ARBA" id="ARBA00004651"/>
    </source>
</evidence>
<evidence type="ECO:0000259" key="10">
    <source>
        <dbReference type="PROSITE" id="PS50113"/>
    </source>
</evidence>
<evidence type="ECO:0000256" key="2">
    <source>
        <dbReference type="ARBA" id="ARBA00008432"/>
    </source>
</evidence>
<dbReference type="PANTHER" id="PTHR23515">
    <property type="entry name" value="HIGH-AFFINITY NITRATE TRANSPORTER 2.3"/>
    <property type="match status" value="1"/>
</dbReference>
<feature type="transmembrane region" description="Helical" evidence="8">
    <location>
        <begin position="12"/>
        <end position="31"/>
    </location>
</feature>
<keyword evidence="13" id="KW-1185">Reference proteome</keyword>
<feature type="transmembrane region" description="Helical" evidence="8">
    <location>
        <begin position="239"/>
        <end position="260"/>
    </location>
</feature>
<evidence type="ECO:0000256" key="3">
    <source>
        <dbReference type="ARBA" id="ARBA00022448"/>
    </source>
</evidence>
<dbReference type="InterPro" id="IPR035965">
    <property type="entry name" value="PAS-like_dom_sf"/>
</dbReference>
<dbReference type="InterPro" id="IPR036259">
    <property type="entry name" value="MFS_trans_sf"/>
</dbReference>
<dbReference type="InterPro" id="IPR001610">
    <property type="entry name" value="PAC"/>
</dbReference>
<evidence type="ECO:0000259" key="9">
    <source>
        <dbReference type="PROSITE" id="PS50112"/>
    </source>
</evidence>
<comment type="subcellular location">
    <subcellularLocation>
        <location evidence="1">Cell membrane</location>
        <topology evidence="1">Multi-pass membrane protein</topology>
    </subcellularLocation>
</comment>
<evidence type="ECO:0000256" key="7">
    <source>
        <dbReference type="ARBA" id="ARBA00023136"/>
    </source>
</evidence>
<feature type="transmembrane region" description="Helical" evidence="8">
    <location>
        <begin position="292"/>
        <end position="312"/>
    </location>
</feature>
<feature type="transmembrane region" description="Helical" evidence="8">
    <location>
        <begin position="43"/>
        <end position="61"/>
    </location>
</feature>
<dbReference type="RefSeq" id="WP_127483858.1">
    <property type="nucleotide sequence ID" value="NZ_JARLKN010000050.1"/>
</dbReference>
<dbReference type="CDD" id="cd17341">
    <property type="entry name" value="MFS_NRT2_like"/>
    <property type="match status" value="1"/>
</dbReference>
<dbReference type="SMART" id="SM00091">
    <property type="entry name" value="PAS"/>
    <property type="match status" value="1"/>
</dbReference>
<evidence type="ECO:0000259" key="11">
    <source>
        <dbReference type="PROSITE" id="PS50850"/>
    </source>
</evidence>
<keyword evidence="5 8" id="KW-1133">Transmembrane helix</keyword>
<feature type="domain" description="PAC" evidence="10">
    <location>
        <begin position="454"/>
        <end position="500"/>
    </location>
</feature>
<feature type="transmembrane region" description="Helical" evidence="8">
    <location>
        <begin position="355"/>
        <end position="378"/>
    </location>
</feature>
<dbReference type="PROSITE" id="PS50850">
    <property type="entry name" value="MFS"/>
    <property type="match status" value="1"/>
</dbReference>
<evidence type="ECO:0000256" key="4">
    <source>
        <dbReference type="ARBA" id="ARBA00022692"/>
    </source>
</evidence>
<dbReference type="EMBL" id="JAUMKJ010000004">
    <property type="protein sequence ID" value="MDO3676227.1"/>
    <property type="molecule type" value="Genomic_DNA"/>
</dbReference>
<feature type="transmembrane region" description="Helical" evidence="8">
    <location>
        <begin position="267"/>
        <end position="286"/>
    </location>
</feature>
<dbReference type="Pfam" id="PF13426">
    <property type="entry name" value="PAS_9"/>
    <property type="match status" value="1"/>
</dbReference>
<accession>A0ABT8V473</accession>
<keyword evidence="3" id="KW-0813">Transport</keyword>
<dbReference type="InterPro" id="IPR000014">
    <property type="entry name" value="PAS"/>
</dbReference>
<dbReference type="SMART" id="SM00086">
    <property type="entry name" value="PAC"/>
    <property type="match status" value="1"/>
</dbReference>
<dbReference type="PROSITE" id="PS50113">
    <property type="entry name" value="PAC"/>
    <property type="match status" value="1"/>
</dbReference>
<evidence type="ECO:0000256" key="5">
    <source>
        <dbReference type="ARBA" id="ARBA00022989"/>
    </source>
</evidence>
<keyword evidence="6" id="KW-0534">Nitrate assimilation</keyword>
<feature type="transmembrane region" description="Helical" evidence="8">
    <location>
        <begin position="73"/>
        <end position="91"/>
    </location>
</feature>
<gene>
    <name evidence="12" type="ORF">Q3C12_04365</name>
</gene>
<proteinExistence type="inferred from homology"/>
<feature type="transmembrane region" description="Helical" evidence="8">
    <location>
        <begin position="130"/>
        <end position="155"/>
    </location>
</feature>
<dbReference type="Pfam" id="PF07690">
    <property type="entry name" value="MFS_1"/>
    <property type="match status" value="1"/>
</dbReference>
<dbReference type="InterPro" id="IPR011701">
    <property type="entry name" value="MFS"/>
</dbReference>
<feature type="transmembrane region" description="Helical" evidence="8">
    <location>
        <begin position="324"/>
        <end position="349"/>
    </location>
</feature>
<dbReference type="Proteomes" id="UP001168883">
    <property type="component" value="Unassembled WGS sequence"/>
</dbReference>
<dbReference type="CDD" id="cd00130">
    <property type="entry name" value="PAS"/>
    <property type="match status" value="1"/>
</dbReference>
<sequence>MDVRKLQLPLQTVSLILGFAVWVILSSLMPFIKSDIPMTPGQLSWVTAVPVILGSVLRIPIGFWTNKYGARKLFAISFVLLLFPVYYVSQATTFVDLLIGGFFLGIGGAVFSVGVTSLPKYYPKEKHGSVNGLYGIGNLGTAVSAFGAPVVASSIGWSATVQLYLVLLAVFVLLHVFLGDRKEPKVVTPVREQMKEIYRNPRLWAISLFYFITFGCFVAFTIYLPNFLVSHFQLAKADAGFRTAVFIAIATAARPVGGWLGDKFNSFVILMFVFGGLTLSGILLSFSPDIQLYTVGCLLIAVCAGTGNGTIFKLVPLYFLKQAGIVNGIVSAMGGLGGFFPPLILASLLSLTGHYAIGFMALSEFALVSLVLVFWMYYQDRLHLAAEIIENTAEAIVITDLKGTIRQVNPAFTKVTGYTQEEIIGENPRILKSGKQPSDFYAAMWKTIKEKGFWQGEIWNRRKNGDEYLQWLTISAIKNDAGEVKHYAGMFSDISELRNK</sequence>
<dbReference type="Gene3D" id="1.20.1250.20">
    <property type="entry name" value="MFS general substrate transporter like domains"/>
    <property type="match status" value="1"/>
</dbReference>